<dbReference type="AlphaFoldDB" id="A0A9W2XH95"/>
<proteinExistence type="predicted"/>
<protein>
    <submittedName>
        <fullName evidence="3">Uncharacterized protein LOC114847416 isoform X1</fullName>
    </submittedName>
</protein>
<evidence type="ECO:0000313" key="2">
    <source>
        <dbReference type="Proteomes" id="UP000515150"/>
    </source>
</evidence>
<dbReference type="GeneID" id="114847416"/>
<dbReference type="InterPro" id="IPR024943">
    <property type="entry name" value="Enhancer_polycomb"/>
</dbReference>
<dbReference type="InterPro" id="IPR009607">
    <property type="entry name" value="Enhancer_polycomb_C"/>
</dbReference>
<reference evidence="3" key="1">
    <citation type="submission" date="2025-08" db="UniProtKB">
        <authorList>
            <consortium name="RefSeq"/>
        </authorList>
    </citation>
    <scope>IDENTIFICATION</scope>
</reference>
<dbReference type="GO" id="GO:0035267">
    <property type="term" value="C:NuA4 histone acetyltransferase complex"/>
    <property type="evidence" value="ECO:0007669"/>
    <property type="project" value="InterPro"/>
</dbReference>
<gene>
    <name evidence="3" type="primary">LOC114847416</name>
</gene>
<dbReference type="Proteomes" id="UP000515150">
    <property type="component" value="Chromosome 21"/>
</dbReference>
<keyword evidence="2" id="KW-1185">Reference proteome</keyword>
<dbReference type="Pfam" id="PF06752">
    <property type="entry name" value="E_Pc_C"/>
    <property type="match status" value="1"/>
</dbReference>
<dbReference type="RefSeq" id="XP_055360950.1">
    <property type="nucleotide sequence ID" value="XM_055504975.1"/>
</dbReference>
<sequence length="281" mass="31558">MDSEDETLLNKLYRKGEMEIKPLQFKTMVNRLEKASTNVNRKNDEMSYEKMLKLRREFSRTVTILEMIKRREKSKRELLHLTLEVVERRYQMGDFSGDVIRQVSLPLMGKPGNCVPQMEVISEGNVSDLLPQCLCHSLGKLSLPPYWIGLSRRRMERGAVLSMQHSRSGESGPKTLDSASAQFAASAMVSTLAVAHGHSENKPYRTSVNGVCYSGPFRLPYSHLSEQSTAFISGLVVILLPSVHLQPEEPSGIGVSPQLAYRSSHCLPNICLKDCCWCGQL</sequence>
<feature type="domain" description="Enhancer of polycomb C-terminal" evidence="1">
    <location>
        <begin position="173"/>
        <end position="218"/>
    </location>
</feature>
<evidence type="ECO:0000259" key="1">
    <source>
        <dbReference type="Pfam" id="PF06752"/>
    </source>
</evidence>
<dbReference type="KEGG" id="bspl:114847416"/>
<dbReference type="GO" id="GO:0006357">
    <property type="term" value="P:regulation of transcription by RNA polymerase II"/>
    <property type="evidence" value="ECO:0007669"/>
    <property type="project" value="InterPro"/>
</dbReference>
<accession>A0A9W2XH95</accession>
<name>A0A9W2XH95_BETSP</name>
<evidence type="ECO:0000313" key="3">
    <source>
        <dbReference type="RefSeq" id="XP_055360950.1"/>
    </source>
</evidence>
<dbReference type="OrthoDB" id="435275at2759"/>
<dbReference type="PANTHER" id="PTHR14898">
    <property type="entry name" value="ENHANCER OF POLYCOMB"/>
    <property type="match status" value="1"/>
</dbReference>
<organism evidence="2 3">
    <name type="scientific">Betta splendens</name>
    <name type="common">Siamese fighting fish</name>
    <dbReference type="NCBI Taxonomy" id="158456"/>
    <lineage>
        <taxon>Eukaryota</taxon>
        <taxon>Metazoa</taxon>
        <taxon>Chordata</taxon>
        <taxon>Craniata</taxon>
        <taxon>Vertebrata</taxon>
        <taxon>Euteleostomi</taxon>
        <taxon>Actinopterygii</taxon>
        <taxon>Neopterygii</taxon>
        <taxon>Teleostei</taxon>
        <taxon>Neoteleostei</taxon>
        <taxon>Acanthomorphata</taxon>
        <taxon>Anabantaria</taxon>
        <taxon>Anabantiformes</taxon>
        <taxon>Anabantoidei</taxon>
        <taxon>Osphronemidae</taxon>
        <taxon>Betta</taxon>
    </lineage>
</organism>